<evidence type="ECO:0000313" key="3">
    <source>
        <dbReference type="Proteomes" id="UP000216998"/>
    </source>
</evidence>
<dbReference type="OrthoDB" id="118811at2"/>
<name>A0A255Z7I9_9PROT</name>
<feature type="domain" description="TfuA-like core" evidence="1">
    <location>
        <begin position="50"/>
        <end position="168"/>
    </location>
</feature>
<sequence>MNNPVIVFLGPTLPVATASRVLNADYRPPVAQGDVLRAVMDRPAAIAIIDGYFENVPAVWHKEILFAMSMGIPVLGAASMGALRAAELATFGMEGVGAIFDAYADGRLEDDDEVAVTHGPAELGYPCLSEAMVNIRRTLSDAFAAGILSISSRRRLEEVAKDLSYRERNYGRILREAGEEGEVDPAEIEAFREWLPVGRADQKREDAVTLLTRLRDKITSGTLGVRPLYAFEHTTMWEQVARPVLRTPV</sequence>
<protein>
    <submittedName>
        <fullName evidence="2">TfuA protein</fullName>
    </submittedName>
</protein>
<organism evidence="2 3">
    <name type="scientific">Niveispirillum lacus</name>
    <dbReference type="NCBI Taxonomy" id="1981099"/>
    <lineage>
        <taxon>Bacteria</taxon>
        <taxon>Pseudomonadati</taxon>
        <taxon>Pseudomonadota</taxon>
        <taxon>Alphaproteobacteria</taxon>
        <taxon>Rhodospirillales</taxon>
        <taxon>Azospirillaceae</taxon>
        <taxon>Niveispirillum</taxon>
    </lineage>
</organism>
<evidence type="ECO:0000259" key="1">
    <source>
        <dbReference type="Pfam" id="PF07812"/>
    </source>
</evidence>
<evidence type="ECO:0000313" key="2">
    <source>
        <dbReference type="EMBL" id="OYQ37382.1"/>
    </source>
</evidence>
<proteinExistence type="predicted"/>
<comment type="caution">
    <text evidence="2">The sequence shown here is derived from an EMBL/GenBank/DDBJ whole genome shotgun (WGS) entry which is preliminary data.</text>
</comment>
<dbReference type="RefSeq" id="WP_094452996.1">
    <property type="nucleotide sequence ID" value="NZ_NOXU01000015.1"/>
</dbReference>
<reference evidence="2 3" key="1">
    <citation type="submission" date="2017-07" db="EMBL/GenBank/DDBJ databases">
        <title>Niveispirillum cyanobacteriorum sp. nov., isolated from cyanobacterial aggregates in a eutrophic lake.</title>
        <authorList>
            <person name="Cai H."/>
        </authorList>
    </citation>
    <scope>NUCLEOTIDE SEQUENCE [LARGE SCALE GENOMIC DNA]</scope>
    <source>
        <strain evidence="3">TH1-14</strain>
    </source>
</reference>
<accession>A0A255Z7I9</accession>
<dbReference type="AlphaFoldDB" id="A0A255Z7I9"/>
<dbReference type="InterPro" id="IPR012924">
    <property type="entry name" value="TfuA_core"/>
</dbReference>
<keyword evidence="3" id="KW-1185">Reference proteome</keyword>
<gene>
    <name evidence="2" type="ORF">CHU95_01430</name>
</gene>
<dbReference type="Pfam" id="PF07812">
    <property type="entry name" value="TfuA"/>
    <property type="match status" value="1"/>
</dbReference>
<dbReference type="EMBL" id="NOXU01000015">
    <property type="protein sequence ID" value="OYQ37382.1"/>
    <property type="molecule type" value="Genomic_DNA"/>
</dbReference>
<dbReference type="Proteomes" id="UP000216998">
    <property type="component" value="Unassembled WGS sequence"/>
</dbReference>